<dbReference type="EnsemblMetazoa" id="CJA39851.1">
    <property type="protein sequence ID" value="CJA39851.1"/>
    <property type="gene ID" value="WBGene00215699"/>
</dbReference>
<keyword evidence="1" id="KW-0732">Signal</keyword>
<keyword evidence="3" id="KW-1185">Reference proteome</keyword>
<feature type="signal peptide" evidence="1">
    <location>
        <begin position="1"/>
        <end position="18"/>
    </location>
</feature>
<dbReference type="AlphaFoldDB" id="A0A8R1EQN0"/>
<accession>A0A8R1EQN0</accession>
<sequence>MKILGFILLSLTFDFGQNYVVPYFKSSLHYIGGRNLSQAREYYGQMYGIKNMQPLVRDSKLEREAVQLGKDCIIPTFRDNMRIYLDDNQELALRVNGFLKQRDWSGAVQEVNSYSTVIPNRLDLIVPTQNRVGCGGFLCVHQSFMTEHGNQTVKIQYICLIGPKGTISVSDFELHGSEIL</sequence>
<evidence type="ECO:0000256" key="1">
    <source>
        <dbReference type="SAM" id="SignalP"/>
    </source>
</evidence>
<evidence type="ECO:0000313" key="2">
    <source>
        <dbReference type="EnsemblMetazoa" id="CJA39851.1"/>
    </source>
</evidence>
<organism evidence="2 3">
    <name type="scientific">Caenorhabditis japonica</name>
    <dbReference type="NCBI Taxonomy" id="281687"/>
    <lineage>
        <taxon>Eukaryota</taxon>
        <taxon>Metazoa</taxon>
        <taxon>Ecdysozoa</taxon>
        <taxon>Nematoda</taxon>
        <taxon>Chromadorea</taxon>
        <taxon>Rhabditida</taxon>
        <taxon>Rhabditina</taxon>
        <taxon>Rhabditomorpha</taxon>
        <taxon>Rhabditoidea</taxon>
        <taxon>Rhabditidae</taxon>
        <taxon>Peloderinae</taxon>
        <taxon>Caenorhabditis</taxon>
    </lineage>
</organism>
<dbReference type="SUPFAM" id="SSF55797">
    <property type="entry name" value="PR-1-like"/>
    <property type="match status" value="1"/>
</dbReference>
<reference evidence="3" key="1">
    <citation type="submission" date="2010-08" db="EMBL/GenBank/DDBJ databases">
        <authorList>
            <consortium name="Caenorhabditis japonica Sequencing Consortium"/>
            <person name="Wilson R.K."/>
        </authorList>
    </citation>
    <scope>NUCLEOTIDE SEQUENCE [LARGE SCALE GENOMIC DNA]</scope>
    <source>
        <strain evidence="3">DF5081</strain>
    </source>
</reference>
<evidence type="ECO:0000313" key="3">
    <source>
        <dbReference type="Proteomes" id="UP000005237"/>
    </source>
</evidence>
<protein>
    <recommendedName>
        <fullName evidence="4">SCP domain-containing protein</fullName>
    </recommendedName>
</protein>
<proteinExistence type="predicted"/>
<dbReference type="InterPro" id="IPR035940">
    <property type="entry name" value="CAP_sf"/>
</dbReference>
<dbReference type="Proteomes" id="UP000005237">
    <property type="component" value="Unassembled WGS sequence"/>
</dbReference>
<feature type="chain" id="PRO_5035727085" description="SCP domain-containing protein" evidence="1">
    <location>
        <begin position="19"/>
        <end position="180"/>
    </location>
</feature>
<evidence type="ECO:0008006" key="4">
    <source>
        <dbReference type="Google" id="ProtNLM"/>
    </source>
</evidence>
<name>A0A8R1EQN0_CAEJA</name>
<reference evidence="2" key="2">
    <citation type="submission" date="2022-06" db="UniProtKB">
        <authorList>
            <consortium name="EnsemblMetazoa"/>
        </authorList>
    </citation>
    <scope>IDENTIFICATION</scope>
    <source>
        <strain evidence="2">DF5081</strain>
    </source>
</reference>